<feature type="region of interest" description="Disordered" evidence="1">
    <location>
        <begin position="1"/>
        <end position="38"/>
    </location>
</feature>
<keyword evidence="3" id="KW-1185">Reference proteome</keyword>
<feature type="compositionally biased region" description="Pro residues" evidence="1">
    <location>
        <begin position="17"/>
        <end position="33"/>
    </location>
</feature>
<feature type="compositionally biased region" description="Polar residues" evidence="1">
    <location>
        <begin position="1"/>
        <end position="11"/>
    </location>
</feature>
<evidence type="ECO:0000313" key="2">
    <source>
        <dbReference type="EMBL" id="KAK0657941.1"/>
    </source>
</evidence>
<name>A0AA39YTZ9_9PEZI</name>
<accession>A0AA39YTZ9</accession>
<dbReference type="EMBL" id="JAULSV010000001">
    <property type="protein sequence ID" value="KAK0657941.1"/>
    <property type="molecule type" value="Genomic_DNA"/>
</dbReference>
<evidence type="ECO:0000256" key="1">
    <source>
        <dbReference type="SAM" id="MobiDB-lite"/>
    </source>
</evidence>
<comment type="caution">
    <text evidence="2">The sequence shown here is derived from an EMBL/GenBank/DDBJ whole genome shotgun (WGS) entry which is preliminary data.</text>
</comment>
<dbReference type="AlphaFoldDB" id="A0AA39YTZ9"/>
<organism evidence="2 3">
    <name type="scientific">Cercophora newfieldiana</name>
    <dbReference type="NCBI Taxonomy" id="92897"/>
    <lineage>
        <taxon>Eukaryota</taxon>
        <taxon>Fungi</taxon>
        <taxon>Dikarya</taxon>
        <taxon>Ascomycota</taxon>
        <taxon>Pezizomycotina</taxon>
        <taxon>Sordariomycetes</taxon>
        <taxon>Sordariomycetidae</taxon>
        <taxon>Sordariales</taxon>
        <taxon>Lasiosphaeriaceae</taxon>
        <taxon>Cercophora</taxon>
    </lineage>
</organism>
<reference evidence="2" key="1">
    <citation type="submission" date="2023-06" db="EMBL/GenBank/DDBJ databases">
        <title>Genome-scale phylogeny and comparative genomics of the fungal order Sordariales.</title>
        <authorList>
            <consortium name="Lawrence Berkeley National Laboratory"/>
            <person name="Hensen N."/>
            <person name="Bonometti L."/>
            <person name="Westerberg I."/>
            <person name="Brannstrom I.O."/>
            <person name="Guillou S."/>
            <person name="Cros-Aarteil S."/>
            <person name="Calhoun S."/>
            <person name="Haridas S."/>
            <person name="Kuo A."/>
            <person name="Mondo S."/>
            <person name="Pangilinan J."/>
            <person name="Riley R."/>
            <person name="Labutti K."/>
            <person name="Andreopoulos B."/>
            <person name="Lipzen A."/>
            <person name="Chen C."/>
            <person name="Yanf M."/>
            <person name="Daum C."/>
            <person name="Ng V."/>
            <person name="Clum A."/>
            <person name="Steindorff A."/>
            <person name="Ohm R."/>
            <person name="Martin F."/>
            <person name="Silar P."/>
            <person name="Natvig D."/>
            <person name="Lalanne C."/>
            <person name="Gautier V."/>
            <person name="Ament-Velasquez S.L."/>
            <person name="Kruys A."/>
            <person name="Hutchinson M.I."/>
            <person name="Powell A.J."/>
            <person name="Barry K."/>
            <person name="Miller A.N."/>
            <person name="Grigoriev I.V."/>
            <person name="Debuchy R."/>
            <person name="Gladieux P."/>
            <person name="Thoren M.H."/>
            <person name="Johannesson H."/>
        </authorList>
    </citation>
    <scope>NUCLEOTIDE SEQUENCE</scope>
    <source>
        <strain evidence="2">SMH2532-1</strain>
    </source>
</reference>
<dbReference type="Proteomes" id="UP001174936">
    <property type="component" value="Unassembled WGS sequence"/>
</dbReference>
<protein>
    <submittedName>
        <fullName evidence="2">Uncharacterized protein</fullName>
    </submittedName>
</protein>
<evidence type="ECO:0000313" key="3">
    <source>
        <dbReference type="Proteomes" id="UP001174936"/>
    </source>
</evidence>
<sequence length="267" mass="30586">MASGLSPSPTRHSIPEPESPPPPPEHPEPPPAAPQFTPRWALPLRNDAPQARFIDRPNFPADRELGYPHIIDTRSFTEATDLRSFRACDAIATFLYKYNRFFCKQFFDDENTDISFMITDRRVHQEGTPTWRIDKLENTVKIEIQPARRSMAYSGLFTGFDMWTPSQVKDVEDEFPRELNHEDMEMCGSYIGRRLLMAQLYHPTPYFSYRLEIEGVKVHPEWPGENLGGALRMMKLGLLYTDQTVHLGAVREAVVTKHGGFCLSTSP</sequence>
<gene>
    <name evidence="2" type="ORF">B0T16DRAFT_386385</name>
</gene>
<proteinExistence type="predicted"/>